<dbReference type="SMART" id="SM00320">
    <property type="entry name" value="WD40"/>
    <property type="match status" value="6"/>
</dbReference>
<sequence>MIDREPTDTMESDTVSQELTVATKDEILRQFHSLFGWVVSLSNPFRDELLHLVSAIIIRASLTFHSRQWSDSSALLIKEYINIIPRLYFPLLDSLHRLYTNQIIFRFLDVNIQNAINLCQTGVIGVKLTSQSKDLVLNHLKLEKFSALDIFIRVSIGLIDDDTSKTSKTIQKKRLQSILPPIPPPENLCEYLKKNLQSSSTIQLLSQTLKSHTADTRDLPSIMMFSFFNTQNLMSDISFSPTSEFLATGMSDSSICLWSLIGVSQLTVQNPTLPPDVLSSTESAIVSTTLHLHSDAVHRSLFSPDNRSLISAGRDGRVCIVSLATQHLSSIIPTFSPILDIAVSTTLIATSSYDRCIRLWPYIPGDQTDPQTTYSIPTPLRIIPVHTSDIEILQFNSDFTLLAGGLSDGNIVVCHVDSGTIIQTLRMDEPEPITAIAWSDMIDQDVSRPILIVANFIGDISLFDVQSGRQLLSFPLVHHSSPIWSIVVDPETVFFATAGKSSTIAIWDLRSIFSASSVPLEQQADSYQSNQFLTKVFPANDLDIRTLRFIRPDLIVSAGIFQNTPPDPE</sequence>
<feature type="domain" description="Anaphase-promoting complex subunit 4-like WD40" evidence="2">
    <location>
        <begin position="386"/>
        <end position="440"/>
    </location>
</feature>
<evidence type="ECO:0000256" key="1">
    <source>
        <dbReference type="PROSITE-ProRule" id="PRU00221"/>
    </source>
</evidence>
<dbReference type="Gene3D" id="2.130.10.10">
    <property type="entry name" value="YVTN repeat-like/Quinoprotein amine dehydrogenase"/>
    <property type="match status" value="2"/>
</dbReference>
<keyword evidence="1" id="KW-0853">WD repeat</keyword>
<dbReference type="InterPro" id="IPR036322">
    <property type="entry name" value="WD40_repeat_dom_sf"/>
</dbReference>
<dbReference type="Pfam" id="PF00400">
    <property type="entry name" value="WD40"/>
    <property type="match status" value="4"/>
</dbReference>
<evidence type="ECO:0000313" key="4">
    <source>
        <dbReference type="Proteomes" id="UP001281761"/>
    </source>
</evidence>
<dbReference type="PANTHER" id="PTHR19879">
    <property type="entry name" value="TRANSCRIPTION INITIATION FACTOR TFIID"/>
    <property type="match status" value="1"/>
</dbReference>
<reference evidence="3 4" key="1">
    <citation type="journal article" date="2022" name="bioRxiv">
        <title>Genomics of Preaxostyla Flagellates Illuminates Evolutionary Transitions and the Path Towards Mitochondrial Loss.</title>
        <authorList>
            <person name="Novak L.V.F."/>
            <person name="Treitli S.C."/>
            <person name="Pyrih J."/>
            <person name="Halakuc P."/>
            <person name="Pipaliya S.V."/>
            <person name="Vacek V."/>
            <person name="Brzon O."/>
            <person name="Soukal P."/>
            <person name="Eme L."/>
            <person name="Dacks J.B."/>
            <person name="Karnkowska A."/>
            <person name="Elias M."/>
            <person name="Hampl V."/>
        </authorList>
    </citation>
    <scope>NUCLEOTIDE SEQUENCE [LARGE SCALE GENOMIC DNA]</scope>
    <source>
        <strain evidence="3">NAU3</strain>
        <tissue evidence="3">Gut</tissue>
    </source>
</reference>
<dbReference type="PANTHER" id="PTHR19879:SF1">
    <property type="entry name" value="CANNONBALL-RELATED"/>
    <property type="match status" value="1"/>
</dbReference>
<dbReference type="Pfam" id="PF12894">
    <property type="entry name" value="ANAPC4_WD40"/>
    <property type="match status" value="1"/>
</dbReference>
<organism evidence="3 4">
    <name type="scientific">Blattamonas nauphoetae</name>
    <dbReference type="NCBI Taxonomy" id="2049346"/>
    <lineage>
        <taxon>Eukaryota</taxon>
        <taxon>Metamonada</taxon>
        <taxon>Preaxostyla</taxon>
        <taxon>Oxymonadida</taxon>
        <taxon>Blattamonas</taxon>
    </lineage>
</organism>
<evidence type="ECO:0000313" key="3">
    <source>
        <dbReference type="EMBL" id="KAK2964570.1"/>
    </source>
</evidence>
<evidence type="ECO:0000259" key="2">
    <source>
        <dbReference type="Pfam" id="PF12894"/>
    </source>
</evidence>
<dbReference type="PROSITE" id="PS50082">
    <property type="entry name" value="WD_REPEATS_2"/>
    <property type="match status" value="2"/>
</dbReference>
<dbReference type="InterPro" id="IPR015943">
    <property type="entry name" value="WD40/YVTN_repeat-like_dom_sf"/>
</dbReference>
<gene>
    <name evidence="3" type="ORF">BLNAU_487</name>
</gene>
<dbReference type="EMBL" id="JARBJD010000002">
    <property type="protein sequence ID" value="KAK2964570.1"/>
    <property type="molecule type" value="Genomic_DNA"/>
</dbReference>
<name>A0ABQ9YLD5_9EUKA</name>
<dbReference type="InterPro" id="IPR024977">
    <property type="entry name" value="Apc4-like_WD40_dom"/>
</dbReference>
<accession>A0ABQ9YLD5</accession>
<feature type="repeat" description="WD" evidence="1">
    <location>
        <begin position="476"/>
        <end position="511"/>
    </location>
</feature>
<comment type="caution">
    <text evidence="3">The sequence shown here is derived from an EMBL/GenBank/DDBJ whole genome shotgun (WGS) entry which is preliminary data.</text>
</comment>
<dbReference type="PROSITE" id="PS50294">
    <property type="entry name" value="WD_REPEATS_REGION"/>
    <property type="match status" value="1"/>
</dbReference>
<dbReference type="InterPro" id="IPR001680">
    <property type="entry name" value="WD40_rpt"/>
</dbReference>
<keyword evidence="4" id="KW-1185">Reference proteome</keyword>
<dbReference type="Proteomes" id="UP001281761">
    <property type="component" value="Unassembled WGS sequence"/>
</dbReference>
<proteinExistence type="predicted"/>
<protein>
    <submittedName>
        <fullName evidence="3">Transcription initiation factor TFIID subunit 5</fullName>
    </submittedName>
</protein>
<dbReference type="SUPFAM" id="SSF50978">
    <property type="entry name" value="WD40 repeat-like"/>
    <property type="match status" value="1"/>
</dbReference>
<feature type="repeat" description="WD" evidence="1">
    <location>
        <begin position="227"/>
        <end position="260"/>
    </location>
</feature>